<comment type="caution">
    <text evidence="2">The sequence shown here is derived from an EMBL/GenBank/DDBJ whole genome shotgun (WGS) entry which is preliminary data.</text>
</comment>
<dbReference type="InterPro" id="IPR036812">
    <property type="entry name" value="NAD(P)_OxRdtase_dom_sf"/>
</dbReference>
<evidence type="ECO:0000313" key="2">
    <source>
        <dbReference type="EMBL" id="MES0836650.1"/>
    </source>
</evidence>
<dbReference type="Gene3D" id="3.20.20.100">
    <property type="entry name" value="NADP-dependent oxidoreductase domain"/>
    <property type="match status" value="1"/>
</dbReference>
<gene>
    <name evidence="2" type="ORF">ABUK86_22930</name>
</gene>
<evidence type="ECO:0000259" key="1">
    <source>
        <dbReference type="Pfam" id="PF00248"/>
    </source>
</evidence>
<sequence>MTWLDTAFNYQRFAAHRSLADTAGDLLASFEVSTKVGFFPDGHDLSPERLRAAVRKIPEELGCVPSTVLLHNPECSADGFEEACTTLSEMRDAGYCRAWGFSSWDPRALADRDWPVPRPDVVMVRAGLSVPAPVLEAAERLSTQIRARTVWGMAPFGGDAAGPLWSEIDTSLFLAPGQRASRVQAGVAAAWVVPVVERLAVGTSSPTHLEEIVQAESLTVSTSTVDRYRALLRRRAERADTAS</sequence>
<name>A0ABV1ZZY6_9ACTN</name>
<organism evidence="2 3">
    <name type="scientific">Nocardiopsis tropica</name>
    <dbReference type="NCBI Taxonomy" id="109330"/>
    <lineage>
        <taxon>Bacteria</taxon>
        <taxon>Bacillati</taxon>
        <taxon>Actinomycetota</taxon>
        <taxon>Actinomycetes</taxon>
        <taxon>Streptosporangiales</taxon>
        <taxon>Nocardiopsidaceae</taxon>
        <taxon>Nocardiopsis</taxon>
    </lineage>
</organism>
<dbReference type="RefSeq" id="WP_352985445.1">
    <property type="nucleotide sequence ID" value="NZ_JBEQNA010000012.1"/>
</dbReference>
<reference evidence="2 3" key="1">
    <citation type="submission" date="2024-06" db="EMBL/GenBank/DDBJ databases">
        <authorList>
            <person name="Bataeva Y.V."/>
            <person name="Grigorian L.N."/>
            <person name="Solomentsev V.I."/>
        </authorList>
    </citation>
    <scope>NUCLEOTIDE SEQUENCE [LARGE SCALE GENOMIC DNA]</scope>
    <source>
        <strain evidence="3">SCPM-O-B-12605 (RCAM04882)</strain>
    </source>
</reference>
<dbReference type="Pfam" id="PF00248">
    <property type="entry name" value="Aldo_ket_red"/>
    <property type="match status" value="1"/>
</dbReference>
<dbReference type="SUPFAM" id="SSF51430">
    <property type="entry name" value="NAD(P)-linked oxidoreductase"/>
    <property type="match status" value="1"/>
</dbReference>
<dbReference type="EMBL" id="JBEQNB010000013">
    <property type="protein sequence ID" value="MES0836650.1"/>
    <property type="molecule type" value="Genomic_DNA"/>
</dbReference>
<feature type="domain" description="NADP-dependent oxidoreductase" evidence="1">
    <location>
        <begin position="2"/>
        <end position="111"/>
    </location>
</feature>
<accession>A0ABV1ZZY6</accession>
<evidence type="ECO:0000313" key="3">
    <source>
        <dbReference type="Proteomes" id="UP001432401"/>
    </source>
</evidence>
<protein>
    <submittedName>
        <fullName evidence="2">Aldo/keto reductase</fullName>
    </submittedName>
</protein>
<dbReference type="InterPro" id="IPR023210">
    <property type="entry name" value="NADP_OxRdtase_dom"/>
</dbReference>
<dbReference type="Proteomes" id="UP001432401">
    <property type="component" value="Unassembled WGS sequence"/>
</dbReference>
<proteinExistence type="predicted"/>
<keyword evidence="3" id="KW-1185">Reference proteome</keyword>